<evidence type="ECO:0008006" key="5">
    <source>
        <dbReference type="Google" id="ProtNLM"/>
    </source>
</evidence>
<organism evidence="2">
    <name type="scientific">Candidatus Enterococcus clewellii</name>
    <dbReference type="NCBI Taxonomy" id="1834193"/>
    <lineage>
        <taxon>Bacteria</taxon>
        <taxon>Bacillati</taxon>
        <taxon>Bacillota</taxon>
        <taxon>Bacilli</taxon>
        <taxon>Lactobacillales</taxon>
        <taxon>Enterococcaceae</taxon>
        <taxon>Enterococcus</taxon>
    </lineage>
</organism>
<dbReference type="SUPFAM" id="SSF110296">
    <property type="entry name" value="Oligoxyloglucan reducing end-specific cellobiohydrolase"/>
    <property type="match status" value="1"/>
</dbReference>
<evidence type="ECO:0000313" key="2">
    <source>
        <dbReference type="EMBL" id="OTP11456.1"/>
    </source>
</evidence>
<proteinExistence type="predicted"/>
<dbReference type="Gene3D" id="2.130.10.10">
    <property type="entry name" value="YVTN repeat-like/Quinoprotein amine dehydrogenase"/>
    <property type="match status" value="1"/>
</dbReference>
<reference evidence="2" key="1">
    <citation type="submission" date="2017-05" db="EMBL/GenBank/DDBJ databases">
        <title>The Genome Sequence of Enterococcus sp. 9E7_DIV0242.</title>
        <authorList>
            <consortium name="The Broad Institute Genomics Platform"/>
            <consortium name="The Broad Institute Genomic Center for Infectious Diseases"/>
            <person name="Earl A."/>
            <person name="Manson A."/>
            <person name="Schwartman J."/>
            <person name="Gilmore M."/>
            <person name="Abouelleil A."/>
            <person name="Cao P."/>
            <person name="Chapman S."/>
            <person name="Cusick C."/>
            <person name="Shea T."/>
            <person name="Young S."/>
            <person name="Neafsey D."/>
            <person name="Nusbaum C."/>
            <person name="Birren B."/>
        </authorList>
    </citation>
    <scope>NUCLEOTIDE SEQUENCE [LARGE SCALE GENOMIC DNA]</scope>
    <source>
        <strain evidence="2">9E7_DIV0242</strain>
    </source>
</reference>
<keyword evidence="1" id="KW-1133">Transmembrane helix</keyword>
<gene>
    <name evidence="3" type="ORF">A5888_003259</name>
    <name evidence="2" type="ORF">A5888_003555</name>
</gene>
<keyword evidence="1" id="KW-0472">Membrane</keyword>
<dbReference type="EMBL" id="NGMM01000007">
    <property type="protein sequence ID" value="OTP11456.1"/>
    <property type="molecule type" value="Genomic_DNA"/>
</dbReference>
<dbReference type="OrthoDB" id="47917at2"/>
<dbReference type="Proteomes" id="UP000195141">
    <property type="component" value="Chromosome"/>
</dbReference>
<feature type="transmembrane region" description="Helical" evidence="1">
    <location>
        <begin position="70"/>
        <end position="94"/>
    </location>
</feature>
<sequence>MNSELLVIELLSEKRKILQHYWKNHRRLLRIMAITAVIAAVFFFGVATFVRQYIESIVRNYTYFHRAGQLYQLSLIVGGIVLIACFIFSLTSFVKMRFLARNFPAWLEKQVAAIFAITSVKQDKDYYYLYSAKSGKSHPIVKNSCQILSTTLDGQKIMIGQTPTLLGFYQIKLFMLDEETVIAVDYGKKDQGFQQKLRVSFGTLLVLGFVGISYYALRPTSFEEAQRIARTLEGFDDVEQQETASSSEPDRVNEEQLLRQPAGFPKHQAEKENSLYIDQAADELYMTTDKGTTWRFVPIKPDWLRGGDYTLTTGEVPYGYWMDDTYEIDPNFSWFLYPSDDGVHLLTSADAGLSWQKHTISEAVGPIRYRKMSFSPDGSSGTAIFCTTDSMSSENIFVYHTTNKGKNWQKSDVTTINQPIQHASFVSQELGFIATRTTIYYTHDGGVSFSKAILHMPEEYALDGLDIFQSPDEVSELSPNVLEASFNLLKQTSEYGNDMYACLFRSEDNGKTWSFIKEVSQIDIVN</sequence>
<feature type="transmembrane region" description="Helical" evidence="1">
    <location>
        <begin position="28"/>
        <end position="50"/>
    </location>
</feature>
<dbReference type="EMBL" id="CP147247">
    <property type="protein sequence ID" value="WYJ91491.1"/>
    <property type="molecule type" value="Genomic_DNA"/>
</dbReference>
<keyword evidence="4" id="KW-1185">Reference proteome</keyword>
<dbReference type="AlphaFoldDB" id="A0A242K338"/>
<evidence type="ECO:0000313" key="4">
    <source>
        <dbReference type="Proteomes" id="UP000195141"/>
    </source>
</evidence>
<dbReference type="CDD" id="cd15482">
    <property type="entry name" value="Sialidase_non-viral"/>
    <property type="match status" value="1"/>
</dbReference>
<evidence type="ECO:0000313" key="3">
    <source>
        <dbReference type="EMBL" id="WYJ91491.1"/>
    </source>
</evidence>
<protein>
    <recommendedName>
        <fullName evidence="5">Glycosyl hydrolase</fullName>
    </recommendedName>
</protein>
<keyword evidence="1" id="KW-0812">Transmembrane</keyword>
<evidence type="ECO:0000256" key="1">
    <source>
        <dbReference type="SAM" id="Phobius"/>
    </source>
</evidence>
<feature type="transmembrane region" description="Helical" evidence="1">
    <location>
        <begin position="197"/>
        <end position="217"/>
    </location>
</feature>
<accession>A0A242K338</accession>
<dbReference type="InterPro" id="IPR015943">
    <property type="entry name" value="WD40/YVTN_repeat-like_dom_sf"/>
</dbReference>
<dbReference type="RefSeq" id="WP_086350553.1">
    <property type="nucleotide sequence ID" value="NZ_CP147247.1"/>
</dbReference>
<reference evidence="3" key="3">
    <citation type="submission" date="2024-03" db="EMBL/GenBank/DDBJ databases">
        <title>The Genome Sequence of Enterococcus sp. DIV0242b.</title>
        <authorList>
            <consortium name="The Broad Institute Genomics Platform"/>
            <consortium name="The Broad Institute Microbial Omics Core"/>
            <consortium name="The Broad Institute Genomic Center for Infectious Diseases"/>
            <person name="Earl A."/>
            <person name="Manson A."/>
            <person name="Gilmore M."/>
            <person name="Schwartman J."/>
            <person name="Shea T."/>
            <person name="Abouelleil A."/>
            <person name="Cao P."/>
            <person name="Chapman S."/>
            <person name="Cusick C."/>
            <person name="Young S."/>
            <person name="Neafsey D."/>
            <person name="Nusbaum C."/>
            <person name="Birren B."/>
        </authorList>
    </citation>
    <scope>NUCLEOTIDE SEQUENCE</scope>
    <source>
        <strain evidence="3">9E7_DIV0242</strain>
    </source>
</reference>
<reference evidence="3" key="2">
    <citation type="submission" date="2017-05" db="EMBL/GenBank/DDBJ databases">
        <authorList>
            <consortium name="The Broad Institute Genomics Platform"/>
            <consortium name="The Broad Institute Genomic Center for Infectious Diseases"/>
            <person name="Earl A."/>
            <person name="Manson A."/>
            <person name="Schwartman J."/>
            <person name="Gilmore M."/>
            <person name="Abouelleil A."/>
            <person name="Cao P."/>
            <person name="Chapman S."/>
            <person name="Cusick C."/>
            <person name="Shea T."/>
            <person name="Young S."/>
            <person name="Neafsey D."/>
            <person name="Nusbaum C."/>
            <person name="Birren B."/>
        </authorList>
    </citation>
    <scope>NUCLEOTIDE SEQUENCE</scope>
    <source>
        <strain evidence="3">9E7_DIV0242</strain>
    </source>
</reference>
<name>A0A242K338_9ENTE</name>